<evidence type="ECO:0008006" key="4">
    <source>
        <dbReference type="Google" id="ProtNLM"/>
    </source>
</evidence>
<evidence type="ECO:0000256" key="1">
    <source>
        <dbReference type="SAM" id="MobiDB-lite"/>
    </source>
</evidence>
<reference evidence="2" key="1">
    <citation type="submission" date="2021-02" db="EMBL/GenBank/DDBJ databases">
        <authorList>
            <person name="Dougan E. K."/>
            <person name="Rhodes N."/>
            <person name="Thang M."/>
            <person name="Chan C."/>
        </authorList>
    </citation>
    <scope>NUCLEOTIDE SEQUENCE</scope>
</reference>
<proteinExistence type="predicted"/>
<evidence type="ECO:0000313" key="3">
    <source>
        <dbReference type="Proteomes" id="UP000601435"/>
    </source>
</evidence>
<organism evidence="2 3">
    <name type="scientific">Symbiodinium necroappetens</name>
    <dbReference type="NCBI Taxonomy" id="1628268"/>
    <lineage>
        <taxon>Eukaryota</taxon>
        <taxon>Sar</taxon>
        <taxon>Alveolata</taxon>
        <taxon>Dinophyceae</taxon>
        <taxon>Suessiales</taxon>
        <taxon>Symbiodiniaceae</taxon>
        <taxon>Symbiodinium</taxon>
    </lineage>
</organism>
<gene>
    <name evidence="2" type="ORF">SNEC2469_LOCUS5675</name>
</gene>
<evidence type="ECO:0000313" key="2">
    <source>
        <dbReference type="EMBL" id="CAE7256937.1"/>
    </source>
</evidence>
<comment type="caution">
    <text evidence="2">The sequence shown here is derived from an EMBL/GenBank/DDBJ whole genome shotgun (WGS) entry which is preliminary data.</text>
</comment>
<accession>A0A812M370</accession>
<feature type="non-terminal residue" evidence="2">
    <location>
        <position position="315"/>
    </location>
</feature>
<feature type="region of interest" description="Disordered" evidence="1">
    <location>
        <begin position="1"/>
        <end position="23"/>
    </location>
</feature>
<protein>
    <recommendedName>
        <fullName evidence="4">Endonuclease/exonuclease/phosphatase domain-containing protein</fullName>
    </recommendedName>
</protein>
<feature type="non-terminal residue" evidence="2">
    <location>
        <position position="1"/>
    </location>
</feature>
<dbReference type="EMBL" id="CAJNJA010010381">
    <property type="protein sequence ID" value="CAE7256937.1"/>
    <property type="molecule type" value="Genomic_DNA"/>
</dbReference>
<dbReference type="OrthoDB" id="10625480at2759"/>
<dbReference type="Proteomes" id="UP000601435">
    <property type="component" value="Unassembled WGS sequence"/>
</dbReference>
<name>A0A812M370_9DINO</name>
<sequence length="315" mass="35035">PRASPKRAREVREEEGDETRDTSPPLTLAALQQALQLNQQQITDTIQESIAGIGQRVAQVEVNMDEHVKRTTGLLGAMTDRHVHIEQSVNKVVTGHEDLARRLELLEGKFATASFSTASTRTDPGGHDAAPRPAIVAGGWDNDQSAEDTDRGDMHVFTWNVGGLTPDDALRLLGDFRKERIHPFDEPCVALLQEVIVDDGKTEYEKGDLQMIAGKQGMVHDKRDLARSDHEPVSVKLAQPVPQPQLKAAKTWGTRKLRTSDKIEHALQNFAMTSTDPIKLIADISVAITTPGRHLEVFRESIETRRLRRHILQMP</sequence>
<keyword evidence="3" id="KW-1185">Reference proteome</keyword>
<dbReference type="AlphaFoldDB" id="A0A812M370"/>